<dbReference type="RefSeq" id="WP_213111565.1">
    <property type="nucleotide sequence ID" value="NZ_JAGYPJ010000001.1"/>
</dbReference>
<feature type="domain" description="HTH tetR-type" evidence="4">
    <location>
        <begin position="5"/>
        <end position="65"/>
    </location>
</feature>
<dbReference type="Pfam" id="PF00440">
    <property type="entry name" value="TetR_N"/>
    <property type="match status" value="1"/>
</dbReference>
<comment type="caution">
    <text evidence="5">The sequence shown here is derived from an EMBL/GenBank/DDBJ whole genome shotgun (WGS) entry which is preliminary data.</text>
</comment>
<evidence type="ECO:0000259" key="4">
    <source>
        <dbReference type="PROSITE" id="PS50977"/>
    </source>
</evidence>
<evidence type="ECO:0000256" key="2">
    <source>
        <dbReference type="ARBA" id="ARBA00023125"/>
    </source>
</evidence>
<evidence type="ECO:0000313" key="6">
    <source>
        <dbReference type="Proteomes" id="UP000682713"/>
    </source>
</evidence>
<dbReference type="InterPro" id="IPR009057">
    <property type="entry name" value="Homeodomain-like_sf"/>
</dbReference>
<accession>A0A942TSK2</accession>
<dbReference type="GO" id="GO:0003677">
    <property type="term" value="F:DNA binding"/>
    <property type="evidence" value="ECO:0007669"/>
    <property type="project" value="UniProtKB-UniRule"/>
</dbReference>
<dbReference type="AlphaFoldDB" id="A0A942TSK2"/>
<keyword evidence="1" id="KW-0678">Repressor</keyword>
<dbReference type="PANTHER" id="PTHR43479:SF11">
    <property type="entry name" value="ACREF_ENVCD OPERON REPRESSOR-RELATED"/>
    <property type="match status" value="1"/>
</dbReference>
<dbReference type="SUPFAM" id="SSF46689">
    <property type="entry name" value="Homeodomain-like"/>
    <property type="match status" value="1"/>
</dbReference>
<dbReference type="EMBL" id="JAGYPJ010000001">
    <property type="protein sequence ID" value="MBS4201044.1"/>
    <property type="molecule type" value="Genomic_DNA"/>
</dbReference>
<keyword evidence="6" id="KW-1185">Reference proteome</keyword>
<proteinExistence type="predicted"/>
<gene>
    <name evidence="5" type="ORF">KHA93_15505</name>
</gene>
<dbReference type="PANTHER" id="PTHR43479">
    <property type="entry name" value="ACREF/ENVCD OPERON REPRESSOR-RELATED"/>
    <property type="match status" value="1"/>
</dbReference>
<evidence type="ECO:0000313" key="5">
    <source>
        <dbReference type="EMBL" id="MBS4201044.1"/>
    </source>
</evidence>
<dbReference type="InterPro" id="IPR050624">
    <property type="entry name" value="HTH-type_Tx_Regulator"/>
</dbReference>
<protein>
    <submittedName>
        <fullName evidence="5">TetR/AcrR family transcriptional regulator</fullName>
    </submittedName>
</protein>
<feature type="DNA-binding region" description="H-T-H motif" evidence="3">
    <location>
        <begin position="28"/>
        <end position="47"/>
    </location>
</feature>
<dbReference type="PRINTS" id="PR00455">
    <property type="entry name" value="HTHTETR"/>
</dbReference>
<name>A0A942TSK2_9BACI</name>
<sequence length="204" mass="24155">MVGSISTKDKILNTAIDLFSRSSFSAVSIRDITREVGIKESSLYYHFKNKDELLDCIFEIYREEIKKVCPPFEDLDYILTQTTPEQFLQQGLQKFKSYICDSPRMSKISRIVSSEQFSHPQARLIILNDLYEENIRFLEVVFAKFKDLGYIQDFPARLLAIEYQYPVFSMITQYLILQFEQQDTAELEKLLQEHVEFFFHKIKK</sequence>
<reference evidence="5 6" key="1">
    <citation type="submission" date="2021-05" db="EMBL/GenBank/DDBJ databases">
        <title>Novel Bacillus species.</title>
        <authorList>
            <person name="Liu G."/>
        </authorList>
    </citation>
    <scope>NUCLEOTIDE SEQUENCE [LARGE SCALE GENOMIC DNA]</scope>
    <source>
        <strain evidence="5 6">FJAT-49732</strain>
    </source>
</reference>
<organism evidence="5 6">
    <name type="scientific">Lederbergia citrisecunda</name>
    <dbReference type="NCBI Taxonomy" id="2833583"/>
    <lineage>
        <taxon>Bacteria</taxon>
        <taxon>Bacillati</taxon>
        <taxon>Bacillota</taxon>
        <taxon>Bacilli</taxon>
        <taxon>Bacillales</taxon>
        <taxon>Bacillaceae</taxon>
        <taxon>Lederbergia</taxon>
    </lineage>
</organism>
<keyword evidence="2 3" id="KW-0238">DNA-binding</keyword>
<dbReference type="InterPro" id="IPR001647">
    <property type="entry name" value="HTH_TetR"/>
</dbReference>
<dbReference type="PROSITE" id="PS50977">
    <property type="entry name" value="HTH_TETR_2"/>
    <property type="match status" value="1"/>
</dbReference>
<dbReference type="Proteomes" id="UP000682713">
    <property type="component" value="Unassembled WGS sequence"/>
</dbReference>
<dbReference type="Gene3D" id="1.10.357.10">
    <property type="entry name" value="Tetracycline Repressor, domain 2"/>
    <property type="match status" value="1"/>
</dbReference>
<evidence type="ECO:0000256" key="3">
    <source>
        <dbReference type="PROSITE-ProRule" id="PRU00335"/>
    </source>
</evidence>
<evidence type="ECO:0000256" key="1">
    <source>
        <dbReference type="ARBA" id="ARBA00022491"/>
    </source>
</evidence>